<dbReference type="GO" id="GO:0004674">
    <property type="term" value="F:protein serine/threonine kinase activity"/>
    <property type="evidence" value="ECO:0007669"/>
    <property type="project" value="UniProtKB-KW"/>
</dbReference>
<dbReference type="InterPro" id="IPR030616">
    <property type="entry name" value="Aur-like"/>
</dbReference>
<feature type="coiled-coil region" evidence="8">
    <location>
        <begin position="953"/>
        <end position="980"/>
    </location>
</feature>
<feature type="region of interest" description="Disordered" evidence="9">
    <location>
        <begin position="1315"/>
        <end position="1372"/>
    </location>
</feature>
<evidence type="ECO:0000313" key="12">
    <source>
        <dbReference type="EMBL" id="CRZ09267.1"/>
    </source>
</evidence>
<keyword evidence="10" id="KW-0472">Membrane</keyword>
<feature type="binding site" evidence="7">
    <location>
        <position position="1414"/>
    </location>
    <ligand>
        <name>ATP</name>
        <dbReference type="ChEBI" id="CHEBI:30616"/>
    </ligand>
</feature>
<dbReference type="InterPro" id="IPR011009">
    <property type="entry name" value="Kinase-like_dom_sf"/>
</dbReference>
<keyword evidence="2" id="KW-0808">Transferase</keyword>
<reference evidence="12" key="1">
    <citation type="submission" date="2015-04" db="EMBL/GenBank/DDBJ databases">
        <title>The genome sequence of the plant pathogenic Rhizarian Plasmodiophora brassicae reveals insights in its biotrophic life cycle and the origin of chitin synthesis.</title>
        <authorList>
            <person name="Schwelm A."/>
            <person name="Fogelqvist J."/>
            <person name="Knaust A."/>
            <person name="Julke S."/>
            <person name="Lilja T."/>
            <person name="Dhandapani V."/>
            <person name="Bonilla-Rosso G."/>
            <person name="Karlsson M."/>
            <person name="Shevchenko A."/>
            <person name="Choi S.R."/>
            <person name="Kim H.G."/>
            <person name="Park J.Y."/>
            <person name="Lim Y.P."/>
            <person name="Ludwig-Muller J."/>
            <person name="Dixelius C."/>
        </authorList>
    </citation>
    <scope>NUCLEOTIDE SEQUENCE</scope>
    <source>
        <tissue evidence="12">Potato root galls</tissue>
    </source>
</reference>
<feature type="transmembrane region" description="Helical" evidence="10">
    <location>
        <begin position="7"/>
        <end position="34"/>
    </location>
</feature>
<dbReference type="SUPFAM" id="SSF56112">
    <property type="entry name" value="Protein kinase-like (PK-like)"/>
    <property type="match status" value="1"/>
</dbReference>
<dbReference type="InterPro" id="IPR000719">
    <property type="entry name" value="Prot_kinase_dom"/>
</dbReference>
<evidence type="ECO:0000256" key="2">
    <source>
        <dbReference type="ARBA" id="ARBA00022679"/>
    </source>
</evidence>
<dbReference type="InterPro" id="IPR017441">
    <property type="entry name" value="Protein_kinase_ATP_BS"/>
</dbReference>
<feature type="coiled-coil region" evidence="8">
    <location>
        <begin position="1239"/>
        <end position="1282"/>
    </location>
</feature>
<feature type="coiled-coil region" evidence="8">
    <location>
        <begin position="757"/>
        <end position="784"/>
    </location>
</feature>
<protein>
    <recommendedName>
        <fullName evidence="11">Protein kinase domain-containing protein</fullName>
    </recommendedName>
</protein>
<feature type="compositionally biased region" description="Polar residues" evidence="9">
    <location>
        <begin position="1355"/>
        <end position="1366"/>
    </location>
</feature>
<evidence type="ECO:0000256" key="6">
    <source>
        <dbReference type="PIRSR" id="PIRSR630616-2"/>
    </source>
</evidence>
<accession>A0A0H5R677</accession>
<keyword evidence="8" id="KW-0175">Coiled coil</keyword>
<evidence type="ECO:0000256" key="4">
    <source>
        <dbReference type="ARBA" id="ARBA00022777"/>
    </source>
</evidence>
<evidence type="ECO:0000256" key="10">
    <source>
        <dbReference type="SAM" id="Phobius"/>
    </source>
</evidence>
<dbReference type="PANTHER" id="PTHR24350">
    <property type="entry name" value="SERINE/THREONINE-PROTEIN KINASE IAL-RELATED"/>
    <property type="match status" value="1"/>
</dbReference>
<dbReference type="Gene3D" id="1.10.510.10">
    <property type="entry name" value="Transferase(Phosphotransferase) domain 1"/>
    <property type="match status" value="1"/>
</dbReference>
<dbReference type="EMBL" id="HACM01008825">
    <property type="protein sequence ID" value="CRZ09267.1"/>
    <property type="molecule type" value="Transcribed_RNA"/>
</dbReference>
<keyword evidence="4" id="KW-0418">Kinase</keyword>
<dbReference type="GO" id="GO:0005524">
    <property type="term" value="F:ATP binding"/>
    <property type="evidence" value="ECO:0007669"/>
    <property type="project" value="UniProtKB-UniRule"/>
</dbReference>
<feature type="coiled-coil region" evidence="8">
    <location>
        <begin position="1012"/>
        <end position="1046"/>
    </location>
</feature>
<organism evidence="12">
    <name type="scientific">Spongospora subterranea</name>
    <dbReference type="NCBI Taxonomy" id="70186"/>
    <lineage>
        <taxon>Eukaryota</taxon>
        <taxon>Sar</taxon>
        <taxon>Rhizaria</taxon>
        <taxon>Endomyxa</taxon>
        <taxon>Phytomyxea</taxon>
        <taxon>Plasmodiophorida</taxon>
        <taxon>Plasmodiophoridae</taxon>
        <taxon>Spongospora</taxon>
    </lineage>
</organism>
<feature type="binding site" evidence="6">
    <location>
        <position position="1413"/>
    </location>
    <ligand>
        <name>ATP</name>
        <dbReference type="ChEBI" id="CHEBI:30616"/>
    </ligand>
</feature>
<name>A0A0H5R677_9EUKA</name>
<feature type="binding site" evidence="6">
    <location>
        <position position="1394"/>
    </location>
    <ligand>
        <name>ATP</name>
        <dbReference type="ChEBI" id="CHEBI:30616"/>
    </ligand>
</feature>
<dbReference type="PROSITE" id="PS50011">
    <property type="entry name" value="PROTEIN_KINASE_DOM"/>
    <property type="match status" value="1"/>
</dbReference>
<keyword evidence="1" id="KW-0723">Serine/threonine-protein kinase</keyword>
<keyword evidence="10" id="KW-1133">Transmembrane helix</keyword>
<sequence>MVLTKEGLLLAVLPVVVAALVIALNWVVIARFLAFRNNRKKKITTHDNVGDQGEELDYSSLRRELTEGAEAIDSVRTKVQTLFSGVKGAQVFHEEVETYINTCVDEVDSSVPLEVAVRELEALLESETRNRWALVVAKDKELKAIADKCDNLQMALDSQSLSQRDDNEERLEFAAILRQKEDEIAIRSRLAAEQELAALEFKACMENQAFELAELKERIVEMDRIQCSLDVSSEGQAADVEKDNHNITDFANGEVPSAIQSLSQQLSSATSSIASLEKVIQRNSAQLEEATDRNREMESLIASNHAAFEEMTLRCGRFSELENDLSLRIAHIDALYIQLGESAAENAALCTSIAERDAKIAHDQSLLQQTAIDLDNAKEKVEGLERELVRLNHDLADKTADLTQLNSIIEETQTRTDTDFVHQSLENIENLTQLEDLQRRLAIANYELAFKMEELVQRDAIIEEIKKQSDIELEEKLEILHHDLACKTEALTQRDALLQESLNRAEHNRVEQKALTDMQLEMISIQSEEQLREALSAHAESVLELEEKYQNEIATLKSSLFTSDERLVQLQISQKCDIEMLNDALAGVEHHLRELKDDHFAEFESYNLLQRDASSRIAVLQATVSSSEQEIILLRSQYAQAMEACQKTILAERDLVMQLEKAHKEGIERLCLVQELEISELKDAHNEQLVQAKSLQALSQAESDKFKASVECGIEAAQRTFEEKIHQFETTLAGNQKDMDSQLFAVQQEKAGLQNMLDNTSAALQVAEMKIEELCKEIIVLQNQNKEDRDIARSALQVKEDLQSKMTQIMSEKTEIIEALKSREEAHRDQLSQCRVELDNELTAVQSEYIAKVASLEERSSLALDNASKDKSSAISALQKEFDVELAALRSASNLEAISSSQGLEEALTSLAKIKDAKYDEAVLEFQAKLDFTEASLKEQFEQRLQFELSSRSAVAESTIDDLKAQLESYRSNVNELSAQVKISQFKADGAGVLLDRLHTSKAKIAFADVQIADLHNTIMERDRQLEELNEQIDILRTQLAVQAATTSESQSALRNDFLQLQEKHERATELTSGLESRIASLSQVIKSLESKHQEWIHAVGGIFGPEKINGLDSDVEADQASTDLSAKLSTLWAEKENELKSVLLENHRSDMSSLVSEMNDEHAAVLNALKSELLERSVVERSVAVAAAIESANLQVSSEWASKLDNTVKRMESSIQDIVAFERKEAEIRLSRALQATQAASQREIQSAIKEAVELEQEFACQRLTAALKEADRKHAEITAEWKCKLDDHAATIESLKTKIQIQQTAVSEGLVPKTLKSNPNFMRPTKQRASRSKENMTVVNGAQKPAIFESRATDSVKSSGSNNSQRKRRDSTGYSYWRASDFHFRNELGKGKFGSIFHAVEQKTMAEFAIKKVSRRLMDKLDAADDIIKRIEVMGRLCNHPYLQRLLGSFEDDRWVYIVLEYIPNATTLAIHQQRLLADKILFPAADVALITSYIANALAYCHSKGEIHGQVCLDKVLLAQDGRPHLCGPCIGSVNLPVPPPELLVAEGSDHRTVASDSWGLGVLAFSLLVGRLPFLNSDNVVDADLIASQDPIFSSHSDPAAKAFIAQLLCKNPDERLNMNQVLQHNFIMTNQITQASFPSAEGVVTSNVPAPHSIIAGAAR</sequence>
<feature type="domain" description="Protein kinase" evidence="11">
    <location>
        <begin position="1384"/>
        <end position="1632"/>
    </location>
</feature>
<feature type="coiled-coil region" evidence="8">
    <location>
        <begin position="259"/>
        <end position="300"/>
    </location>
</feature>
<evidence type="ECO:0000256" key="7">
    <source>
        <dbReference type="PROSITE-ProRule" id="PRU10141"/>
    </source>
</evidence>
<evidence type="ECO:0000259" key="11">
    <source>
        <dbReference type="PROSITE" id="PS50011"/>
    </source>
</evidence>
<evidence type="ECO:0000256" key="8">
    <source>
        <dbReference type="SAM" id="Coils"/>
    </source>
</evidence>
<evidence type="ECO:0000256" key="1">
    <source>
        <dbReference type="ARBA" id="ARBA00022527"/>
    </source>
</evidence>
<proteinExistence type="predicted"/>
<dbReference type="Pfam" id="PF00069">
    <property type="entry name" value="Pkinase"/>
    <property type="match status" value="2"/>
</dbReference>
<keyword evidence="10" id="KW-0812">Transmembrane</keyword>
<dbReference type="PROSITE" id="PS00107">
    <property type="entry name" value="PROTEIN_KINASE_ATP"/>
    <property type="match status" value="1"/>
</dbReference>
<evidence type="ECO:0000256" key="3">
    <source>
        <dbReference type="ARBA" id="ARBA00022741"/>
    </source>
</evidence>
<evidence type="ECO:0000256" key="5">
    <source>
        <dbReference type="ARBA" id="ARBA00022840"/>
    </source>
</evidence>
<feature type="coiled-coil region" evidence="8">
    <location>
        <begin position="367"/>
        <end position="401"/>
    </location>
</feature>
<evidence type="ECO:0000256" key="9">
    <source>
        <dbReference type="SAM" id="MobiDB-lite"/>
    </source>
</evidence>
<keyword evidence="5 6" id="KW-0067">ATP-binding</keyword>
<keyword evidence="3 6" id="KW-0547">Nucleotide-binding</keyword>